<evidence type="ECO:0000313" key="1">
    <source>
        <dbReference type="EMBL" id="AKK07239.1"/>
    </source>
</evidence>
<dbReference type="Proteomes" id="UP000035199">
    <property type="component" value="Chromosome"/>
</dbReference>
<protein>
    <submittedName>
        <fullName evidence="1">Uncharacterized protein</fullName>
    </submittedName>
</protein>
<dbReference type="PATRIC" id="fig|571915.4.peg.3165"/>
<sequence length="42" mass="4733">MTIVLVLVVPVIFAVFPLWMDRLENWVMRLDDDEDGASAVVG</sequence>
<organism evidence="1 2">
    <name type="scientific">Corynebacterium mustelae</name>
    <dbReference type="NCBI Taxonomy" id="571915"/>
    <lineage>
        <taxon>Bacteria</taxon>
        <taxon>Bacillati</taxon>
        <taxon>Actinomycetota</taxon>
        <taxon>Actinomycetes</taxon>
        <taxon>Mycobacteriales</taxon>
        <taxon>Corynebacteriaceae</taxon>
        <taxon>Corynebacterium</taxon>
    </lineage>
</organism>
<name>A0A0G3H1G1_9CORY</name>
<reference evidence="1 2" key="1">
    <citation type="journal article" date="2015" name="Genome Announc.">
        <title>Complete Genome Sequence of the Type Strain Corynebacterium mustelae DSM 45274, Isolated from Various Tissues of a Male Ferret with Lethal Sepsis.</title>
        <authorList>
            <person name="Ruckert C."/>
            <person name="Eimer J."/>
            <person name="Winkler A."/>
            <person name="Tauch A."/>
        </authorList>
    </citation>
    <scope>NUCLEOTIDE SEQUENCE [LARGE SCALE GENOMIC DNA]</scope>
    <source>
        <strain evidence="1 2">DSM 45274</strain>
    </source>
</reference>
<dbReference type="RefSeq" id="WP_269082583.1">
    <property type="nucleotide sequence ID" value="NZ_CP011542.1"/>
</dbReference>
<proteinExistence type="predicted"/>
<dbReference type="AlphaFoldDB" id="A0A0G3H1G1"/>
<dbReference type="KEGG" id="cmv:CMUST_14730"/>
<dbReference type="EMBL" id="CP011542">
    <property type="protein sequence ID" value="AKK07239.1"/>
    <property type="molecule type" value="Genomic_DNA"/>
</dbReference>
<keyword evidence="2" id="KW-1185">Reference proteome</keyword>
<accession>A0A0G3H1G1</accession>
<reference evidence="2" key="2">
    <citation type="submission" date="2015-05" db="EMBL/GenBank/DDBJ databases">
        <title>Complete genome sequence of Corynebacterium mustelae DSM 45274, isolated from various tissues of a male ferret with lethal sepsis.</title>
        <authorList>
            <person name="Ruckert C."/>
            <person name="Albersmeier A."/>
            <person name="Winkler A."/>
            <person name="Tauch A."/>
        </authorList>
    </citation>
    <scope>NUCLEOTIDE SEQUENCE [LARGE SCALE GENOMIC DNA]</scope>
    <source>
        <strain evidence="2">DSM 45274</strain>
    </source>
</reference>
<evidence type="ECO:0000313" key="2">
    <source>
        <dbReference type="Proteomes" id="UP000035199"/>
    </source>
</evidence>
<dbReference type="STRING" id="571915.CMUST_14730"/>
<gene>
    <name evidence="1" type="ORF">CMUST_14730</name>
</gene>